<feature type="transmembrane region" description="Helical" evidence="6">
    <location>
        <begin position="844"/>
        <end position="864"/>
    </location>
</feature>
<feature type="transmembrane region" description="Helical" evidence="6">
    <location>
        <begin position="816"/>
        <end position="838"/>
    </location>
</feature>
<dbReference type="OrthoDB" id="5959886at2759"/>
<evidence type="ECO:0000313" key="10">
    <source>
        <dbReference type="Proteomes" id="UP000887568"/>
    </source>
</evidence>
<dbReference type="PANTHER" id="PTHR45902">
    <property type="entry name" value="LATROPHILIN RECEPTOR-LIKE PROTEIN A"/>
    <property type="match status" value="1"/>
</dbReference>
<dbReference type="AlphaFoldDB" id="A0A914ABA3"/>
<proteinExistence type="predicted"/>
<feature type="transmembrane region" description="Helical" evidence="6">
    <location>
        <begin position="643"/>
        <end position="664"/>
    </location>
</feature>
<keyword evidence="4 6" id="KW-0472">Membrane</keyword>
<feature type="chain" id="PRO_5037317909" description="G-protein coupled receptors family 2 profile 2 domain-containing protein" evidence="7">
    <location>
        <begin position="30"/>
        <end position="904"/>
    </location>
</feature>
<evidence type="ECO:0000256" key="1">
    <source>
        <dbReference type="ARBA" id="ARBA00004141"/>
    </source>
</evidence>
<protein>
    <recommendedName>
        <fullName evidence="8">G-protein coupled receptors family 2 profile 2 domain-containing protein</fullName>
    </recommendedName>
</protein>
<name>A0A914ABA3_PATMI</name>
<evidence type="ECO:0000259" key="8">
    <source>
        <dbReference type="PROSITE" id="PS50261"/>
    </source>
</evidence>
<evidence type="ECO:0000256" key="2">
    <source>
        <dbReference type="ARBA" id="ARBA00022692"/>
    </source>
</evidence>
<sequence length="904" mass="100483">MPQQTRHEAQKLLLLLILFHLIFPSSSFASSCSSFSSSSTSLSFSPPPLVPFIGSVPGCLEDLLRYSLTNVTHGGALHRLCIACAPTPVCPCDEECPFSNGCCYDYAEFCETAEDDNFEEHPSVETLDENLKSEQFSCYGVKGERHGYLLVDTCSKDYNDTYASGKCRSEENGSFHSISHVTVSSLASGVSYRNIYCAVCNNETVKDLRAWPVQMMCNTEEAYEASLVKLRNSNRDVAGRALKDLNCSVDVRLPVATEGVDWRTPVRRVSARRSVTRCHTGYSIVTQLSKTQSSIPPISILLDFGSSSHVRIVREETVVAEEQVACPAGHVFDPFASRCRRLFCEDGYVLTDGRCVFVPIQGSVGELDVKIHVTRTIYENNTGPDCSQRQDETSFCLASFFGIDLNDVTLHTTKHPETGMKTGVCSYIFLLDSSEKSFQTLWTHLLSSWSPTENFGKCRNSGVWFTEIERKANDTDTPCKTSLLNATDYSIQRNNSTGIVNTYSSEQVAIHATFNTEGMNFSRVVELEICYEVTFTCPLIYLNRSLFREADGASGSVVYIPTGRVFTELEYQDTGDGRLELCSFLESNGTRNGTITTRFFGYSDTQAMLSLVGNVVSMVAGGATFLTYFVFDVLRNHATCCIMNLVASLFMAQLLLLLTGSAIANPAGCTMVAALSHYFWLVNVFWTGILAYDLNRTFAGKSCIVGRGCDRGHYRPRLRSYALLTWGGGLLIVVPCLVIYLCDCTELPIWYGNSEVCWIGNGQSILVVFAAPLACILLTNIFLFMRTVWSIRKTNKETQHNVQKNVTKVRRAREELIIYVKISTLMGFTWIFGFAAAMSDLGGLWYVFIILNTLQGLLIFLSFTCKQRVRILWMEAFCGESSRKRSYSLGVASSSASATRITRV</sequence>
<keyword evidence="10" id="KW-1185">Reference proteome</keyword>
<keyword evidence="7" id="KW-0732">Signal</keyword>
<dbReference type="Pfam" id="PF00002">
    <property type="entry name" value="7tm_2"/>
    <property type="match status" value="1"/>
</dbReference>
<dbReference type="RefSeq" id="XP_038060639.1">
    <property type="nucleotide sequence ID" value="XM_038204711.1"/>
</dbReference>
<dbReference type="InterPro" id="IPR053231">
    <property type="entry name" value="GPCR_LN-TM7"/>
</dbReference>
<dbReference type="EnsemblMetazoa" id="XM_038204711.1">
    <property type="protein sequence ID" value="XP_038060639.1"/>
    <property type="gene ID" value="LOC119731537"/>
</dbReference>
<dbReference type="PROSITE" id="PS51257">
    <property type="entry name" value="PROKAR_LIPOPROTEIN"/>
    <property type="match status" value="1"/>
</dbReference>
<keyword evidence="5" id="KW-1015">Disulfide bond</keyword>
<keyword evidence="2 6" id="KW-0812">Transmembrane</keyword>
<accession>A0A914ABA3</accession>
<reference evidence="9" key="1">
    <citation type="submission" date="2022-11" db="UniProtKB">
        <authorList>
            <consortium name="EnsemblMetazoa"/>
        </authorList>
    </citation>
    <scope>IDENTIFICATION</scope>
</reference>
<dbReference type="PROSITE" id="PS00524">
    <property type="entry name" value="SMB_1"/>
    <property type="match status" value="1"/>
</dbReference>
<dbReference type="InterPro" id="IPR000832">
    <property type="entry name" value="GPCR_2_secretin-like"/>
</dbReference>
<dbReference type="CDD" id="cd15039">
    <property type="entry name" value="7tmB3_Methuselah-like"/>
    <property type="match status" value="1"/>
</dbReference>
<dbReference type="Gene3D" id="1.20.1070.10">
    <property type="entry name" value="Rhodopsin 7-helix transmembrane proteins"/>
    <property type="match status" value="1"/>
</dbReference>
<feature type="transmembrane region" description="Helical" evidence="6">
    <location>
        <begin position="607"/>
        <end position="631"/>
    </location>
</feature>
<dbReference type="PROSITE" id="PS50261">
    <property type="entry name" value="G_PROTEIN_RECEP_F2_4"/>
    <property type="match status" value="1"/>
</dbReference>
<dbReference type="GO" id="GO:0007166">
    <property type="term" value="P:cell surface receptor signaling pathway"/>
    <property type="evidence" value="ECO:0007669"/>
    <property type="project" value="InterPro"/>
</dbReference>
<feature type="transmembrane region" description="Helical" evidence="6">
    <location>
        <begin position="721"/>
        <end position="741"/>
    </location>
</feature>
<dbReference type="InterPro" id="IPR001212">
    <property type="entry name" value="Somatomedin_B_dom"/>
</dbReference>
<evidence type="ECO:0000256" key="4">
    <source>
        <dbReference type="ARBA" id="ARBA00023136"/>
    </source>
</evidence>
<dbReference type="GO" id="GO:0016020">
    <property type="term" value="C:membrane"/>
    <property type="evidence" value="ECO:0007669"/>
    <property type="project" value="UniProtKB-SubCell"/>
</dbReference>
<evidence type="ECO:0000256" key="6">
    <source>
        <dbReference type="SAM" id="Phobius"/>
    </source>
</evidence>
<evidence type="ECO:0000256" key="7">
    <source>
        <dbReference type="SAM" id="SignalP"/>
    </source>
</evidence>
<dbReference type="GO" id="GO:0004930">
    <property type="term" value="F:G protein-coupled receptor activity"/>
    <property type="evidence" value="ECO:0007669"/>
    <property type="project" value="InterPro"/>
</dbReference>
<comment type="subcellular location">
    <subcellularLocation>
        <location evidence="1">Membrane</location>
        <topology evidence="1">Multi-pass membrane protein</topology>
    </subcellularLocation>
</comment>
<dbReference type="GeneID" id="119731537"/>
<dbReference type="OMA" id="ANPAGCT"/>
<evidence type="ECO:0000256" key="5">
    <source>
        <dbReference type="ARBA" id="ARBA00023157"/>
    </source>
</evidence>
<feature type="domain" description="G-protein coupled receptors family 2 profile 2" evidence="8">
    <location>
        <begin position="606"/>
        <end position="867"/>
    </location>
</feature>
<dbReference type="InterPro" id="IPR017981">
    <property type="entry name" value="GPCR_2-like_7TM"/>
</dbReference>
<dbReference type="Proteomes" id="UP000887568">
    <property type="component" value="Unplaced"/>
</dbReference>
<keyword evidence="3 6" id="KW-1133">Transmembrane helix</keyword>
<organism evidence="9 10">
    <name type="scientific">Patiria miniata</name>
    <name type="common">Bat star</name>
    <name type="synonym">Asterina miniata</name>
    <dbReference type="NCBI Taxonomy" id="46514"/>
    <lineage>
        <taxon>Eukaryota</taxon>
        <taxon>Metazoa</taxon>
        <taxon>Echinodermata</taxon>
        <taxon>Eleutherozoa</taxon>
        <taxon>Asterozoa</taxon>
        <taxon>Asteroidea</taxon>
        <taxon>Valvatacea</taxon>
        <taxon>Valvatida</taxon>
        <taxon>Asterinidae</taxon>
        <taxon>Patiria</taxon>
    </lineage>
</organism>
<dbReference type="PANTHER" id="PTHR45902:SF1">
    <property type="entry name" value="LATROPHILIN RECEPTOR-LIKE PROTEIN A"/>
    <property type="match status" value="1"/>
</dbReference>
<feature type="transmembrane region" description="Helical" evidence="6">
    <location>
        <begin position="670"/>
        <end position="692"/>
    </location>
</feature>
<feature type="transmembrane region" description="Helical" evidence="6">
    <location>
        <begin position="761"/>
        <end position="784"/>
    </location>
</feature>
<evidence type="ECO:0000313" key="9">
    <source>
        <dbReference type="EnsemblMetazoa" id="XP_038060639.1"/>
    </source>
</evidence>
<feature type="signal peptide" evidence="7">
    <location>
        <begin position="1"/>
        <end position="29"/>
    </location>
</feature>
<evidence type="ECO:0000256" key="3">
    <source>
        <dbReference type="ARBA" id="ARBA00022989"/>
    </source>
</evidence>